<dbReference type="PANTHER" id="PTHR46847:SF1">
    <property type="entry name" value="D-ALLOSE-BINDING PERIPLASMIC PROTEIN-RELATED"/>
    <property type="match status" value="1"/>
</dbReference>
<dbReference type="SUPFAM" id="SSF53822">
    <property type="entry name" value="Periplasmic binding protein-like I"/>
    <property type="match status" value="1"/>
</dbReference>
<evidence type="ECO:0000259" key="5">
    <source>
        <dbReference type="Pfam" id="PF13407"/>
    </source>
</evidence>
<evidence type="ECO:0000256" key="2">
    <source>
        <dbReference type="ARBA" id="ARBA00007639"/>
    </source>
</evidence>
<gene>
    <name evidence="6" type="primary">rbsB</name>
    <name evidence="6" type="ORF">E6H05_05150</name>
</gene>
<dbReference type="NCBIfam" id="NF007936">
    <property type="entry name" value="PRK10653.1"/>
    <property type="match status" value="1"/>
</dbReference>
<dbReference type="GO" id="GO:0030313">
    <property type="term" value="C:cell envelope"/>
    <property type="evidence" value="ECO:0007669"/>
    <property type="project" value="UniProtKB-SubCell"/>
</dbReference>
<evidence type="ECO:0000256" key="1">
    <source>
        <dbReference type="ARBA" id="ARBA00004196"/>
    </source>
</evidence>
<dbReference type="InterPro" id="IPR025997">
    <property type="entry name" value="SBP_2_dom"/>
</dbReference>
<comment type="similarity">
    <text evidence="2">Belongs to the bacterial solute-binding protein 2 family.</text>
</comment>
<dbReference type="Pfam" id="PF13407">
    <property type="entry name" value="Peripla_BP_4"/>
    <property type="match status" value="1"/>
</dbReference>
<name>A0A537IXF0_9BACT</name>
<keyword evidence="3 4" id="KW-0732">Signal</keyword>
<dbReference type="EMBL" id="VBAP01000033">
    <property type="protein sequence ID" value="TMI75973.1"/>
    <property type="molecule type" value="Genomic_DNA"/>
</dbReference>
<organism evidence="6 7">
    <name type="scientific">Candidatus Segetimicrobium genomatis</name>
    <dbReference type="NCBI Taxonomy" id="2569760"/>
    <lineage>
        <taxon>Bacteria</taxon>
        <taxon>Bacillati</taxon>
        <taxon>Candidatus Sysuimicrobiota</taxon>
        <taxon>Candidatus Sysuimicrobiia</taxon>
        <taxon>Candidatus Sysuimicrobiales</taxon>
        <taxon>Candidatus Segetimicrobiaceae</taxon>
        <taxon>Candidatus Segetimicrobium</taxon>
    </lineage>
</organism>
<dbReference type="PANTHER" id="PTHR46847">
    <property type="entry name" value="D-ALLOSE-BINDING PERIPLASMIC PROTEIN-RELATED"/>
    <property type="match status" value="1"/>
</dbReference>
<protein>
    <submittedName>
        <fullName evidence="6">Ribose ABC transporter substrate-binding protein RbsB</fullName>
    </submittedName>
</protein>
<proteinExistence type="inferred from homology"/>
<evidence type="ECO:0000256" key="4">
    <source>
        <dbReference type="SAM" id="SignalP"/>
    </source>
</evidence>
<reference evidence="6 7" key="1">
    <citation type="journal article" date="2019" name="Nat. Microbiol.">
        <title>Mediterranean grassland soil C-N compound turnover is dependent on rainfall and depth, and is mediated by genomically divergent microorganisms.</title>
        <authorList>
            <person name="Diamond S."/>
            <person name="Andeer P.F."/>
            <person name="Li Z."/>
            <person name="Crits-Christoph A."/>
            <person name="Burstein D."/>
            <person name="Anantharaman K."/>
            <person name="Lane K.R."/>
            <person name="Thomas B.C."/>
            <person name="Pan C."/>
            <person name="Northen T.R."/>
            <person name="Banfield J.F."/>
        </authorList>
    </citation>
    <scope>NUCLEOTIDE SEQUENCE [LARGE SCALE GENOMIC DNA]</scope>
    <source>
        <strain evidence="6">NP_8</strain>
    </source>
</reference>
<sequence length="298" mass="31333">MRKGLFVPVVLLGLSVLPLYAAAPPTVGLSISTLNNPFFVDLRDGAQAAAKRLNVNLVVLDAQNDSAREASQIEDLIQKKVAVIAINPTDSDAIAPTIRKVQGAKIPVITVDRGANGVTVAAHIASDNVAGGKMAGQYVAKRLKGKGSVVMLEGIAGTSAARDRGKGFRDGLKAYPGIKLVAVQTADFDRAKGLSVMENILQAQKKIDAVFAQNDEMALGAIQAIAAAKREKEMFVVGFDAIADALAAIKAGTMAATIAQQPKVMGRLAVENAVKIIKKQRVSKFTPVPLKLVTKQTM</sequence>
<dbReference type="Proteomes" id="UP000318834">
    <property type="component" value="Unassembled WGS sequence"/>
</dbReference>
<evidence type="ECO:0000313" key="7">
    <source>
        <dbReference type="Proteomes" id="UP000318834"/>
    </source>
</evidence>
<dbReference type="CDD" id="cd06323">
    <property type="entry name" value="PBP1_ribose_binding"/>
    <property type="match status" value="1"/>
</dbReference>
<accession>A0A537IXF0</accession>
<dbReference type="Gene3D" id="3.40.50.2300">
    <property type="match status" value="2"/>
</dbReference>
<feature type="domain" description="Periplasmic binding protein" evidence="5">
    <location>
        <begin position="27"/>
        <end position="280"/>
    </location>
</feature>
<dbReference type="AlphaFoldDB" id="A0A537IXF0"/>
<comment type="caution">
    <text evidence="6">The sequence shown here is derived from an EMBL/GenBank/DDBJ whole genome shotgun (WGS) entry which is preliminary data.</text>
</comment>
<evidence type="ECO:0000256" key="3">
    <source>
        <dbReference type="ARBA" id="ARBA00022729"/>
    </source>
</evidence>
<feature type="chain" id="PRO_5021978503" evidence="4">
    <location>
        <begin position="22"/>
        <end position="298"/>
    </location>
</feature>
<feature type="signal peptide" evidence="4">
    <location>
        <begin position="1"/>
        <end position="21"/>
    </location>
</feature>
<dbReference type="GO" id="GO:0030246">
    <property type="term" value="F:carbohydrate binding"/>
    <property type="evidence" value="ECO:0007669"/>
    <property type="project" value="UniProtKB-ARBA"/>
</dbReference>
<dbReference type="InterPro" id="IPR028082">
    <property type="entry name" value="Peripla_BP_I"/>
</dbReference>
<evidence type="ECO:0000313" key="6">
    <source>
        <dbReference type="EMBL" id="TMI75973.1"/>
    </source>
</evidence>
<comment type="subcellular location">
    <subcellularLocation>
        <location evidence="1">Cell envelope</location>
    </subcellularLocation>
</comment>